<sequence length="178" mass="19764">MGVIVSKLPHEDISRVGEIDRSEHITTGYVFKNGVLESQQVDWKVPRWSDDPSRGFSIRARIEEWKPLLDDSGVLLGAMDGDTLAGIAILRPELSDGVAQLAALYVDRKYRRQGIATSLVAEVERLARESGAGKLYISAIPSESAVGFYLERGFIPTQDVNEELFVLEPDDIHMIKPL</sequence>
<keyword evidence="1 3" id="KW-0808">Transferase</keyword>
<accession>A0ABV6YPS7</accession>
<dbReference type="PANTHER" id="PTHR13947:SF37">
    <property type="entry name" value="LD18367P"/>
    <property type="match status" value="1"/>
</dbReference>
<dbReference type="Gene3D" id="3.40.630.30">
    <property type="match status" value="1"/>
</dbReference>
<dbReference type="Proteomes" id="UP001594288">
    <property type="component" value="Unassembled WGS sequence"/>
</dbReference>
<evidence type="ECO:0000256" key="1">
    <source>
        <dbReference type="ARBA" id="ARBA00022679"/>
    </source>
</evidence>
<proteinExistence type="predicted"/>
<evidence type="ECO:0000313" key="3">
    <source>
        <dbReference type="EMBL" id="MFC1800038.1"/>
    </source>
</evidence>
<dbReference type="PROSITE" id="PS51186">
    <property type="entry name" value="GNAT"/>
    <property type="match status" value="1"/>
</dbReference>
<comment type="caution">
    <text evidence="3">The sequence shown here is derived from an EMBL/GenBank/DDBJ whole genome shotgun (WGS) entry which is preliminary data.</text>
</comment>
<name>A0ABV6YPS7_UNCEI</name>
<dbReference type="InterPro" id="IPR016181">
    <property type="entry name" value="Acyl_CoA_acyltransferase"/>
</dbReference>
<dbReference type="EMBL" id="JBHPEI010000058">
    <property type="protein sequence ID" value="MFC1800038.1"/>
    <property type="molecule type" value="Genomic_DNA"/>
</dbReference>
<dbReference type="GO" id="GO:0016746">
    <property type="term" value="F:acyltransferase activity"/>
    <property type="evidence" value="ECO:0007669"/>
    <property type="project" value="UniProtKB-KW"/>
</dbReference>
<dbReference type="PANTHER" id="PTHR13947">
    <property type="entry name" value="GNAT FAMILY N-ACETYLTRANSFERASE"/>
    <property type="match status" value="1"/>
</dbReference>
<dbReference type="InterPro" id="IPR050769">
    <property type="entry name" value="NAT_camello-type"/>
</dbReference>
<dbReference type="Pfam" id="PF00583">
    <property type="entry name" value="Acetyltransf_1"/>
    <property type="match status" value="1"/>
</dbReference>
<dbReference type="SUPFAM" id="SSF55729">
    <property type="entry name" value="Acyl-CoA N-acyltransferases (Nat)"/>
    <property type="match status" value="1"/>
</dbReference>
<keyword evidence="4" id="KW-1185">Reference proteome</keyword>
<dbReference type="EC" id="2.3.-.-" evidence="3"/>
<keyword evidence="3" id="KW-0012">Acyltransferase</keyword>
<feature type="domain" description="N-acetyltransferase" evidence="2">
    <location>
        <begin position="3"/>
        <end position="178"/>
    </location>
</feature>
<organism evidence="3 4">
    <name type="scientific">Eiseniibacteriota bacterium</name>
    <dbReference type="NCBI Taxonomy" id="2212470"/>
    <lineage>
        <taxon>Bacteria</taxon>
        <taxon>Candidatus Eiseniibacteriota</taxon>
    </lineage>
</organism>
<dbReference type="CDD" id="cd04301">
    <property type="entry name" value="NAT_SF"/>
    <property type="match status" value="1"/>
</dbReference>
<dbReference type="InterPro" id="IPR000182">
    <property type="entry name" value="GNAT_dom"/>
</dbReference>
<gene>
    <name evidence="3" type="ORF">ACFL2Z_03900</name>
</gene>
<protein>
    <submittedName>
        <fullName evidence="3">GNAT family N-acetyltransferase</fullName>
        <ecNumber evidence="3">2.3.-.-</ecNumber>
    </submittedName>
</protein>
<evidence type="ECO:0000313" key="4">
    <source>
        <dbReference type="Proteomes" id="UP001594288"/>
    </source>
</evidence>
<evidence type="ECO:0000259" key="2">
    <source>
        <dbReference type="PROSITE" id="PS51186"/>
    </source>
</evidence>
<reference evidence="3 4" key="1">
    <citation type="submission" date="2024-09" db="EMBL/GenBank/DDBJ databases">
        <authorList>
            <person name="D'Angelo T."/>
        </authorList>
    </citation>
    <scope>NUCLEOTIDE SEQUENCE [LARGE SCALE GENOMIC DNA]</scope>
    <source>
        <strain evidence="3">SAG AM-311-F02</strain>
    </source>
</reference>